<gene>
    <name evidence="2" type="ORF">CDAR_545851</name>
</gene>
<dbReference type="EMBL" id="BPLQ01015187">
    <property type="protein sequence ID" value="GIY86402.1"/>
    <property type="molecule type" value="Genomic_DNA"/>
</dbReference>
<sequence length="90" mass="9716">MQDLLSASEPSSSGIGKKPPLGRKIPAMNLFLVGSTSFHGGVFYEEKDTSRCGAWTSANRKPIYPVALKQADGTFTRASLRLPFTHTCQG</sequence>
<accession>A0AAV4WV75</accession>
<name>A0AAV4WV75_9ARAC</name>
<evidence type="ECO:0000313" key="2">
    <source>
        <dbReference type="EMBL" id="GIY86402.1"/>
    </source>
</evidence>
<reference evidence="2 3" key="1">
    <citation type="submission" date="2021-06" db="EMBL/GenBank/DDBJ databases">
        <title>Caerostris darwini draft genome.</title>
        <authorList>
            <person name="Kono N."/>
            <person name="Arakawa K."/>
        </authorList>
    </citation>
    <scope>NUCLEOTIDE SEQUENCE [LARGE SCALE GENOMIC DNA]</scope>
</reference>
<dbReference type="Proteomes" id="UP001054837">
    <property type="component" value="Unassembled WGS sequence"/>
</dbReference>
<evidence type="ECO:0000256" key="1">
    <source>
        <dbReference type="SAM" id="MobiDB-lite"/>
    </source>
</evidence>
<feature type="region of interest" description="Disordered" evidence="1">
    <location>
        <begin position="1"/>
        <end position="22"/>
    </location>
</feature>
<protein>
    <submittedName>
        <fullName evidence="2">Uncharacterized protein</fullName>
    </submittedName>
</protein>
<dbReference type="AlphaFoldDB" id="A0AAV4WV75"/>
<keyword evidence="3" id="KW-1185">Reference proteome</keyword>
<evidence type="ECO:0000313" key="3">
    <source>
        <dbReference type="Proteomes" id="UP001054837"/>
    </source>
</evidence>
<organism evidence="2 3">
    <name type="scientific">Caerostris darwini</name>
    <dbReference type="NCBI Taxonomy" id="1538125"/>
    <lineage>
        <taxon>Eukaryota</taxon>
        <taxon>Metazoa</taxon>
        <taxon>Ecdysozoa</taxon>
        <taxon>Arthropoda</taxon>
        <taxon>Chelicerata</taxon>
        <taxon>Arachnida</taxon>
        <taxon>Araneae</taxon>
        <taxon>Araneomorphae</taxon>
        <taxon>Entelegynae</taxon>
        <taxon>Araneoidea</taxon>
        <taxon>Araneidae</taxon>
        <taxon>Caerostris</taxon>
    </lineage>
</organism>
<comment type="caution">
    <text evidence="2">The sequence shown here is derived from an EMBL/GenBank/DDBJ whole genome shotgun (WGS) entry which is preliminary data.</text>
</comment>
<proteinExistence type="predicted"/>